<keyword evidence="4" id="KW-1185">Reference proteome</keyword>
<dbReference type="InterPro" id="IPR019621">
    <property type="entry name" value="DUF2491"/>
</dbReference>
<evidence type="ECO:0000313" key="4">
    <source>
        <dbReference type="Proteomes" id="UP000027219"/>
    </source>
</evidence>
<evidence type="ECO:0000313" key="5">
    <source>
        <dbReference type="Proteomes" id="UP000326687"/>
    </source>
</evidence>
<protein>
    <submittedName>
        <fullName evidence="1">DUF2491 family protein</fullName>
    </submittedName>
</protein>
<dbReference type="GeneID" id="77343762"/>
<dbReference type="STRING" id="212667.VFDL14_10030"/>
<reference evidence="2 5" key="2">
    <citation type="submission" date="2019-09" db="EMBL/GenBank/DDBJ databases">
        <title>Vibrio Fortis S7-72.</title>
        <authorList>
            <person name="Das S.K."/>
        </authorList>
    </citation>
    <scope>NUCLEOTIDE SEQUENCE [LARGE SCALE GENOMIC DNA]</scope>
    <source>
        <strain evidence="2 5">S7-72</strain>
    </source>
</reference>
<name>A0A066UPW9_9VIBR</name>
<dbReference type="EMBL" id="VXDD01000003">
    <property type="protein sequence ID" value="KAB0301550.1"/>
    <property type="molecule type" value="Genomic_DNA"/>
</dbReference>
<dbReference type="Pfam" id="PF10679">
    <property type="entry name" value="DUF2491"/>
    <property type="match status" value="1"/>
</dbReference>
<dbReference type="Proteomes" id="UP000326687">
    <property type="component" value="Unassembled WGS sequence"/>
</dbReference>
<dbReference type="EMBL" id="VWSE01000002">
    <property type="protein sequence ID" value="KAB0291777.1"/>
    <property type="molecule type" value="Genomic_DNA"/>
</dbReference>
<evidence type="ECO:0000313" key="3">
    <source>
        <dbReference type="EMBL" id="KDN26223.1"/>
    </source>
</evidence>
<evidence type="ECO:0000313" key="6">
    <source>
        <dbReference type="Proteomes" id="UP000326789"/>
    </source>
</evidence>
<dbReference type="AlphaFoldDB" id="A0A066UPW9"/>
<dbReference type="EMBL" id="JFFR01000033">
    <property type="protein sequence ID" value="KDN26223.1"/>
    <property type="molecule type" value="Genomic_DNA"/>
</dbReference>
<evidence type="ECO:0000313" key="1">
    <source>
        <dbReference type="EMBL" id="KAB0291777.1"/>
    </source>
</evidence>
<proteinExistence type="predicted"/>
<organism evidence="3 4">
    <name type="scientific">Vibrio fortis</name>
    <dbReference type="NCBI Taxonomy" id="212667"/>
    <lineage>
        <taxon>Bacteria</taxon>
        <taxon>Pseudomonadati</taxon>
        <taxon>Pseudomonadota</taxon>
        <taxon>Gammaproteobacteria</taxon>
        <taxon>Vibrionales</taxon>
        <taxon>Vibrionaceae</taxon>
        <taxon>Vibrio</taxon>
    </lineage>
</organism>
<dbReference type="Proteomes" id="UP000027219">
    <property type="component" value="Unassembled WGS sequence"/>
</dbReference>
<accession>A0A066UPW9</accession>
<reference evidence="1 6" key="3">
    <citation type="submission" date="2019-09" db="EMBL/GenBank/DDBJ databases">
        <title>Whole genome sequence of Vibrio fortis.</title>
        <authorList>
            <person name="Das S.K."/>
        </authorList>
    </citation>
    <scope>NUCLEOTIDE SEQUENCE [LARGE SCALE GENOMIC DNA]</scope>
    <source>
        <strain evidence="1 6">AN60</strain>
    </source>
</reference>
<reference evidence="3 4" key="1">
    <citation type="submission" date="2014-02" db="EMBL/GenBank/DDBJ databases">
        <title>Vibrio fortis Dalian14 Genome Sequencing.</title>
        <authorList>
            <person name="Wang Y."/>
            <person name="Song L."/>
            <person name="Liu G."/>
            <person name="Ding J."/>
        </authorList>
    </citation>
    <scope>NUCLEOTIDE SEQUENCE [LARGE SCALE GENOMIC DNA]</scope>
    <source>
        <strain evidence="3 4">Dalian14</strain>
    </source>
</reference>
<comment type="caution">
    <text evidence="3">The sequence shown here is derived from an EMBL/GenBank/DDBJ whole genome shotgun (WGS) entry which is preliminary data.</text>
</comment>
<dbReference type="RefSeq" id="WP_004741678.1">
    <property type="nucleotide sequence ID" value="NZ_BTGL01000002.1"/>
</dbReference>
<sequence>MFGWFKKQKDEKPQAPQAPEVIGLRLGGAFELDDLKLKIIEPSLVIEGAARTQIIKAVGEVKLDNQTRLLRYYTDDEGYLQILQHGNQEADIEEVKLWYFYESKPIDTDAQWQSLLDNDVVQSYKELEGHRFSKVWDNIRPVPMTETTWDQSGNITTTDQFVMVYEREAETDLFESLLVSAEESIVNNQHVRSVVTSTGINLTPTDFTLIS</sequence>
<dbReference type="OrthoDB" id="6148994at2"/>
<dbReference type="Proteomes" id="UP000326789">
    <property type="component" value="Unassembled WGS sequence"/>
</dbReference>
<gene>
    <name evidence="1" type="ORF">F2P58_01105</name>
    <name evidence="2" type="ORF">F2Z80_21060</name>
    <name evidence="3" type="ORF">VFDL14_10030</name>
</gene>
<evidence type="ECO:0000313" key="2">
    <source>
        <dbReference type="EMBL" id="KAB0301550.1"/>
    </source>
</evidence>